<proteinExistence type="inferred from homology"/>
<keyword evidence="8" id="KW-1185">Reference proteome</keyword>
<dbReference type="OrthoDB" id="9785836at2"/>
<feature type="transmembrane region" description="Helical" evidence="5">
    <location>
        <begin position="153"/>
        <end position="175"/>
    </location>
</feature>
<feature type="transmembrane region" description="Helical" evidence="5">
    <location>
        <begin position="7"/>
        <end position="37"/>
    </location>
</feature>
<comment type="caution">
    <text evidence="7">The sequence shown here is derived from an EMBL/GenBank/DDBJ whole genome shotgun (WGS) entry which is preliminary data.</text>
</comment>
<protein>
    <submittedName>
        <fullName evidence="7">Spermidine/putrescine ABC transporter permease</fullName>
    </submittedName>
</protein>
<evidence type="ECO:0000256" key="4">
    <source>
        <dbReference type="ARBA" id="ARBA00023136"/>
    </source>
</evidence>
<keyword evidence="5" id="KW-0813">Transport</keyword>
<accession>A0A267MIG5</accession>
<comment type="similarity">
    <text evidence="5">Belongs to the binding-protein-dependent transport system permease family.</text>
</comment>
<name>A0A267MIG5_9FIRM</name>
<dbReference type="Pfam" id="PF00528">
    <property type="entry name" value="BPD_transp_1"/>
    <property type="match status" value="1"/>
</dbReference>
<dbReference type="InterPro" id="IPR035906">
    <property type="entry name" value="MetI-like_sf"/>
</dbReference>
<evidence type="ECO:0000256" key="5">
    <source>
        <dbReference type="RuleBase" id="RU363032"/>
    </source>
</evidence>
<dbReference type="GO" id="GO:0005886">
    <property type="term" value="C:plasma membrane"/>
    <property type="evidence" value="ECO:0007669"/>
    <property type="project" value="UniProtKB-SubCell"/>
</dbReference>
<organism evidence="7 8">
    <name type="scientific">Anaeromicrobium sediminis</name>
    <dbReference type="NCBI Taxonomy" id="1478221"/>
    <lineage>
        <taxon>Bacteria</taxon>
        <taxon>Bacillati</taxon>
        <taxon>Bacillota</taxon>
        <taxon>Clostridia</taxon>
        <taxon>Peptostreptococcales</taxon>
        <taxon>Thermotaleaceae</taxon>
        <taxon>Anaeromicrobium</taxon>
    </lineage>
</organism>
<reference evidence="7 8" key="1">
    <citation type="submission" date="2017-06" db="EMBL/GenBank/DDBJ databases">
        <title>Draft genome sequence of anaerobic fermentative bacterium Anaeromicrobium sediminis DY2726D isolated from West Pacific Ocean sediments.</title>
        <authorList>
            <person name="Zeng X."/>
        </authorList>
    </citation>
    <scope>NUCLEOTIDE SEQUENCE [LARGE SCALE GENOMIC DNA]</scope>
    <source>
        <strain evidence="7 8">DY2726D</strain>
    </source>
</reference>
<dbReference type="CDD" id="cd06261">
    <property type="entry name" value="TM_PBP2"/>
    <property type="match status" value="1"/>
</dbReference>
<keyword evidence="2 5" id="KW-0812">Transmembrane</keyword>
<dbReference type="SUPFAM" id="SSF161098">
    <property type="entry name" value="MetI-like"/>
    <property type="match status" value="1"/>
</dbReference>
<dbReference type="GO" id="GO:0055085">
    <property type="term" value="P:transmembrane transport"/>
    <property type="evidence" value="ECO:0007669"/>
    <property type="project" value="InterPro"/>
</dbReference>
<keyword evidence="4 5" id="KW-0472">Membrane</keyword>
<dbReference type="InterPro" id="IPR000515">
    <property type="entry name" value="MetI-like"/>
</dbReference>
<feature type="transmembrane region" description="Helical" evidence="5">
    <location>
        <begin position="256"/>
        <end position="276"/>
    </location>
</feature>
<evidence type="ECO:0000256" key="2">
    <source>
        <dbReference type="ARBA" id="ARBA00022692"/>
    </source>
</evidence>
<dbReference type="Gene3D" id="1.10.3720.10">
    <property type="entry name" value="MetI-like"/>
    <property type="match status" value="1"/>
</dbReference>
<evidence type="ECO:0000256" key="1">
    <source>
        <dbReference type="ARBA" id="ARBA00004141"/>
    </source>
</evidence>
<sequence length="286" mass="32857">MNRKMKIFFMLLPTLLIIGGIFFIGILKGFFISLGYFPEVGLEKFTLYYYKEVIKDKAFIDSLKFSLYTSFWSASIGVLVGVLLAYLLLEKKNKESIDYWLYKIPVIIPHTIGALIIYNIFSQTGILSRILNYLNLIDDYNDFFQLVYDTHGIGIILTYIWKEIPFVVLVVYTVLKGINTKLSEAALNLGASKRQVFFHILLPLAGPSIMGTFIIIFAFSFGSFEVPFLLGPTNPRALPVKAYIEYTNPDLRHRPYSMVINMVLSAISFIFIIMYVKVFKKISKYE</sequence>
<evidence type="ECO:0000313" key="7">
    <source>
        <dbReference type="EMBL" id="PAB58590.1"/>
    </source>
</evidence>
<dbReference type="AlphaFoldDB" id="A0A267MIG5"/>
<dbReference type="PANTHER" id="PTHR43759">
    <property type="entry name" value="TREHALOSE TRANSPORT SYSTEM PERMEASE PROTEIN SUGA"/>
    <property type="match status" value="1"/>
</dbReference>
<evidence type="ECO:0000256" key="3">
    <source>
        <dbReference type="ARBA" id="ARBA00022989"/>
    </source>
</evidence>
<dbReference type="EMBL" id="NIBG01000014">
    <property type="protein sequence ID" value="PAB58590.1"/>
    <property type="molecule type" value="Genomic_DNA"/>
</dbReference>
<dbReference type="PANTHER" id="PTHR43759:SF1">
    <property type="entry name" value="GLUCOSE IMPORT SYSTEM PERMEASE PROTEIN GLCT"/>
    <property type="match status" value="1"/>
</dbReference>
<keyword evidence="3 5" id="KW-1133">Transmembrane helix</keyword>
<feature type="domain" description="ABC transmembrane type-1" evidence="6">
    <location>
        <begin position="63"/>
        <end position="275"/>
    </location>
</feature>
<evidence type="ECO:0000313" key="8">
    <source>
        <dbReference type="Proteomes" id="UP000216024"/>
    </source>
</evidence>
<dbReference type="InterPro" id="IPR052730">
    <property type="entry name" value="Sugar_ABC_transporter"/>
</dbReference>
<feature type="transmembrane region" description="Helical" evidence="5">
    <location>
        <begin position="196"/>
        <end position="221"/>
    </location>
</feature>
<dbReference type="Proteomes" id="UP000216024">
    <property type="component" value="Unassembled WGS sequence"/>
</dbReference>
<evidence type="ECO:0000259" key="6">
    <source>
        <dbReference type="PROSITE" id="PS50928"/>
    </source>
</evidence>
<feature type="transmembrane region" description="Helical" evidence="5">
    <location>
        <begin position="71"/>
        <end position="89"/>
    </location>
</feature>
<dbReference type="PROSITE" id="PS50928">
    <property type="entry name" value="ABC_TM1"/>
    <property type="match status" value="1"/>
</dbReference>
<comment type="subcellular location">
    <subcellularLocation>
        <location evidence="5">Cell membrane</location>
        <topology evidence="5">Multi-pass membrane protein</topology>
    </subcellularLocation>
    <subcellularLocation>
        <location evidence="1">Membrane</location>
        <topology evidence="1">Multi-pass membrane protein</topology>
    </subcellularLocation>
</comment>
<feature type="transmembrane region" description="Helical" evidence="5">
    <location>
        <begin position="101"/>
        <end position="121"/>
    </location>
</feature>
<gene>
    <name evidence="7" type="ORF">CCE28_14900</name>
</gene>